<name>A0A7Z7ND11_9MYCO</name>
<dbReference type="Pfam" id="PF13649">
    <property type="entry name" value="Methyltransf_25"/>
    <property type="match status" value="1"/>
</dbReference>
<proteinExistence type="predicted"/>
<organism evidence="2 3">
    <name type="scientific">Mycobacterium simulans</name>
    <dbReference type="NCBI Taxonomy" id="627089"/>
    <lineage>
        <taxon>Bacteria</taxon>
        <taxon>Bacillati</taxon>
        <taxon>Actinomycetota</taxon>
        <taxon>Actinomycetes</taxon>
        <taxon>Mycobacteriales</taxon>
        <taxon>Mycobacteriaceae</taxon>
        <taxon>Mycobacterium</taxon>
    </lineage>
</organism>
<sequence length="231" mass="25883">MSCPNDDVMAEARLLANDGSVLEILRRLPATGEVEVIRDLLKPNSSLLDLGAGVGRIANRLVEHGYQVTAVDDCADLLAEVRGARTICARIEELRLPEQYDGVLLATNLINYPGIDLRRGVLTTVAHHLKPTGKAIIQWRPPLWFDSYLPGRTYRRVEGPRAFTRTIHTARDGIVDGEVTVECDGQIWRQPTRFQRVTGDELRDELDRLGLKLDTSDVESAEWLEVSHLRP</sequence>
<dbReference type="AlphaFoldDB" id="A0A7Z7ND11"/>
<dbReference type="EMBL" id="OCTY01000002">
    <property type="protein sequence ID" value="SOJ57492.1"/>
    <property type="molecule type" value="Genomic_DNA"/>
</dbReference>
<keyword evidence="3" id="KW-1185">Reference proteome</keyword>
<evidence type="ECO:0000259" key="1">
    <source>
        <dbReference type="Pfam" id="PF13649"/>
    </source>
</evidence>
<dbReference type="CDD" id="cd02440">
    <property type="entry name" value="AdoMet_MTases"/>
    <property type="match status" value="1"/>
</dbReference>
<evidence type="ECO:0000313" key="2">
    <source>
        <dbReference type="EMBL" id="SOJ57492.1"/>
    </source>
</evidence>
<evidence type="ECO:0000313" key="3">
    <source>
        <dbReference type="Proteomes" id="UP000554965"/>
    </source>
</evidence>
<dbReference type="Proteomes" id="UP000554965">
    <property type="component" value="Unassembled WGS sequence"/>
</dbReference>
<dbReference type="Gene3D" id="3.40.50.150">
    <property type="entry name" value="Vaccinia Virus protein VP39"/>
    <property type="match status" value="1"/>
</dbReference>
<dbReference type="InterPro" id="IPR029063">
    <property type="entry name" value="SAM-dependent_MTases_sf"/>
</dbReference>
<feature type="domain" description="Methyltransferase" evidence="1">
    <location>
        <begin position="48"/>
        <end position="133"/>
    </location>
</feature>
<dbReference type="SUPFAM" id="SSF53335">
    <property type="entry name" value="S-adenosyl-L-methionine-dependent methyltransferases"/>
    <property type="match status" value="1"/>
</dbReference>
<accession>A0A7Z7ND11</accession>
<protein>
    <recommendedName>
        <fullName evidence="1">Methyltransferase domain-containing protein</fullName>
    </recommendedName>
</protein>
<dbReference type="InterPro" id="IPR041698">
    <property type="entry name" value="Methyltransf_25"/>
</dbReference>
<gene>
    <name evidence="2" type="ORF">MSIMFB_04970</name>
</gene>
<reference evidence="2 3" key="1">
    <citation type="submission" date="2017-10" db="EMBL/GenBank/DDBJ databases">
        <authorList>
            <consortium name="Urmite Genomes"/>
        </authorList>
    </citation>
    <scope>NUCLEOTIDE SEQUENCE [LARGE SCALE GENOMIC DNA]</scope>
    <source>
        <strain evidence="2 3">FB-527</strain>
    </source>
</reference>
<comment type="caution">
    <text evidence="2">The sequence shown here is derived from an EMBL/GenBank/DDBJ whole genome shotgun (WGS) entry which is preliminary data.</text>
</comment>